<dbReference type="GO" id="GO:0043813">
    <property type="term" value="F:phosphatidylinositol-3,5-bisphosphate 5-phosphatase activity"/>
    <property type="evidence" value="ECO:0007669"/>
    <property type="project" value="InterPro"/>
</dbReference>
<evidence type="ECO:0000259" key="5">
    <source>
        <dbReference type="PROSITE" id="PS50275"/>
    </source>
</evidence>
<dbReference type="PANTHER" id="PTHR45738">
    <property type="entry name" value="POLYPHOSPHOINOSITIDE PHOSPHATASE"/>
    <property type="match status" value="1"/>
</dbReference>
<dbReference type="InterPro" id="IPR043573">
    <property type="entry name" value="Fig4-like"/>
</dbReference>
<keyword evidence="3" id="KW-0472">Membrane</keyword>
<evidence type="ECO:0000256" key="3">
    <source>
        <dbReference type="ARBA" id="ARBA00023136"/>
    </source>
</evidence>
<dbReference type="EMBL" id="HG723225">
    <property type="protein sequence ID" value="CDJ65612.1"/>
    <property type="molecule type" value="Genomic_DNA"/>
</dbReference>
<name>U6MN36_9EIME</name>
<accession>U6MN36</accession>
<evidence type="ECO:0000256" key="2">
    <source>
        <dbReference type="ARBA" id="ARBA00022801"/>
    </source>
</evidence>
<feature type="domain" description="SAC" evidence="5">
    <location>
        <begin position="368"/>
        <end position="680"/>
    </location>
</feature>
<feature type="region of interest" description="Disordered" evidence="4">
    <location>
        <begin position="167"/>
        <end position="197"/>
    </location>
</feature>
<reference evidence="6" key="2">
    <citation type="submission" date="2013-10" db="EMBL/GenBank/DDBJ databases">
        <authorList>
            <person name="Aslett M."/>
        </authorList>
    </citation>
    <scope>NUCLEOTIDE SEQUENCE [LARGE SCALE GENOMIC DNA]</scope>
    <source>
        <strain evidence="6">Houghton</strain>
    </source>
</reference>
<feature type="region of interest" description="Disordered" evidence="4">
    <location>
        <begin position="301"/>
        <end position="326"/>
    </location>
</feature>
<organism evidence="6 7">
    <name type="scientific">Eimeria necatrix</name>
    <dbReference type="NCBI Taxonomy" id="51315"/>
    <lineage>
        <taxon>Eukaryota</taxon>
        <taxon>Sar</taxon>
        <taxon>Alveolata</taxon>
        <taxon>Apicomplexa</taxon>
        <taxon>Conoidasida</taxon>
        <taxon>Coccidia</taxon>
        <taxon>Eucoccidiorida</taxon>
        <taxon>Eimeriorina</taxon>
        <taxon>Eimeriidae</taxon>
        <taxon>Eimeria</taxon>
    </lineage>
</organism>
<dbReference type="GO" id="GO:0046856">
    <property type="term" value="P:phosphatidylinositol dephosphorylation"/>
    <property type="evidence" value="ECO:0007669"/>
    <property type="project" value="InterPro"/>
</dbReference>
<dbReference type="Proteomes" id="UP000030754">
    <property type="component" value="Unassembled WGS sequence"/>
</dbReference>
<gene>
    <name evidence="6" type="ORF">ENH_00008010</name>
</gene>
<dbReference type="RefSeq" id="XP_013434079.1">
    <property type="nucleotide sequence ID" value="XM_013578625.1"/>
</dbReference>
<reference evidence="6" key="1">
    <citation type="submission" date="2013-10" db="EMBL/GenBank/DDBJ databases">
        <title>Genomic analysis of the causative agents of coccidiosis in chickens.</title>
        <authorList>
            <person name="Reid A.J."/>
            <person name="Blake D."/>
            <person name="Billington K."/>
            <person name="Browne H."/>
            <person name="Dunn M."/>
            <person name="Hung S."/>
            <person name="Kawahara F."/>
            <person name="Miranda-Saavedra D."/>
            <person name="Mourier T."/>
            <person name="Nagra H."/>
            <person name="Otto T.D."/>
            <person name="Rawlings N."/>
            <person name="Sanchez A."/>
            <person name="Sanders M."/>
            <person name="Subramaniam C."/>
            <person name="Tay Y."/>
            <person name="Dear P."/>
            <person name="Doerig C."/>
            <person name="Gruber A."/>
            <person name="Parkinson J."/>
            <person name="Shirley M."/>
            <person name="Wan K.L."/>
            <person name="Berriman M."/>
            <person name="Tomley F."/>
            <person name="Pain A."/>
        </authorList>
    </citation>
    <scope>NUCLEOTIDE SEQUENCE [LARGE SCALE GENOMIC DNA]</scope>
    <source>
        <strain evidence="6">Houghton</strain>
    </source>
</reference>
<dbReference type="Pfam" id="PF02383">
    <property type="entry name" value="Syja_N"/>
    <property type="match status" value="1"/>
</dbReference>
<evidence type="ECO:0000256" key="1">
    <source>
        <dbReference type="ARBA" id="ARBA00004308"/>
    </source>
</evidence>
<dbReference type="AlphaFoldDB" id="U6MN36"/>
<keyword evidence="2" id="KW-0378">Hydrolase</keyword>
<dbReference type="VEuPathDB" id="ToxoDB:ENH_00008010"/>
<dbReference type="OrthoDB" id="405996at2759"/>
<comment type="subcellular location">
    <subcellularLocation>
        <location evidence="1">Endomembrane system</location>
    </subcellularLocation>
</comment>
<dbReference type="GO" id="GO:0012505">
    <property type="term" value="C:endomembrane system"/>
    <property type="evidence" value="ECO:0007669"/>
    <property type="project" value="UniProtKB-SubCell"/>
</dbReference>
<evidence type="ECO:0000313" key="7">
    <source>
        <dbReference type="Proteomes" id="UP000030754"/>
    </source>
</evidence>
<evidence type="ECO:0000256" key="4">
    <source>
        <dbReference type="SAM" id="MobiDB-lite"/>
    </source>
</evidence>
<dbReference type="GeneID" id="25470989"/>
<feature type="region of interest" description="Disordered" evidence="4">
    <location>
        <begin position="105"/>
        <end position="128"/>
    </location>
</feature>
<feature type="compositionally biased region" description="Low complexity" evidence="4">
    <location>
        <begin position="110"/>
        <end position="127"/>
    </location>
</feature>
<protein>
    <recommendedName>
        <fullName evidence="5">SAC domain-containing protein</fullName>
    </recommendedName>
</protein>
<dbReference type="InterPro" id="IPR002013">
    <property type="entry name" value="SAC_dom"/>
</dbReference>
<feature type="compositionally biased region" description="Low complexity" evidence="4">
    <location>
        <begin position="167"/>
        <end position="185"/>
    </location>
</feature>
<dbReference type="PROSITE" id="PS50275">
    <property type="entry name" value="SAC"/>
    <property type="match status" value="1"/>
</dbReference>
<proteinExistence type="predicted"/>
<sequence>MVAYPRVHSPRRAAEAGLAAAAEVNEPPTATITAPAAVPSCCTKLGETGAAHSNATGVAGSGAAAPAEAAAAAAAVPKPPLSTFTLLISRRYILAVGSTDQLWNSCGEPQEQQHAAQQRNEQQSRQQQDLEHILGRDGVTWRRLHSILLLHKQPVLQQRQQMEQYLRQQMQSEQQQQQQQQQPQQHELPHFSRPPTWERIGSKFMTTEAAKNCLRQTLQLLGEAPEQQLSVSGLVGFLPLLCGFHLVAAVGARPAARLLVHHTVHSIDDLVLLPLFFTAETPQEAAAFCCSSPPTLHLLHSLQQQQQQAKRGQQKQQQQQPPEDQPLNQQQLELLQEVQQLCKRLSGLSFSASTAAAAAEDAKYRTSVLAYRADRGFYFCRTLCINLSLQQLAARRRAACAAAAAAAAELTAAAAAQKGGGAARVAAAAAAAAASGAEFHGQYLSCELNPKCCQCKQQKQQPQQQVQRQQQEATSRWHWSPLHREECRFLWNRELLSLLLQQQQQDLISEGFFLLLLHGSVQQQVLQTQGVHLQLLTISRRSAAFAGPRYRKRGLNDAGDAANEIEVEFICQATIPSRAATAAAARQAAASAAAAAGTPAALWRQVLLRGGGGFEFAVASHVLSRGSAPLLWFQDTAVIPSRPRIRRRMTDVNCSAIRRHMASLLQRYGAPLLLLNLLRSSPRAAHSAENQQIAPLGFSAATSRLSRQKHSQQGLGCTAEETVAVAIEAANAAARKTEDSPSEEAATATVAEQESCLGNEYRRAVAALNSELPAAVQLRFAAVDIEAARRGDPAEASSRVGGLAAKTLEELQFFASQESVLKTAGSDFRAAEQHASQCTARSLGSAARAANGLPAKAERAAVATAKLLCCDYSAHSHMLV</sequence>
<keyword evidence="7" id="KW-1185">Reference proteome</keyword>
<dbReference type="PANTHER" id="PTHR45738:SF5">
    <property type="entry name" value="POLYPHOSPHOINOSITIDE PHOSPHATASE"/>
    <property type="match status" value="1"/>
</dbReference>
<evidence type="ECO:0000313" key="6">
    <source>
        <dbReference type="EMBL" id="CDJ65612.1"/>
    </source>
</evidence>